<proteinExistence type="predicted"/>
<name>A0A2R6NDH6_9APHY</name>
<reference evidence="2 3" key="1">
    <citation type="submission" date="2018-02" db="EMBL/GenBank/DDBJ databases">
        <title>Genome sequence of the basidiomycete white-rot fungus Phlebia centrifuga.</title>
        <authorList>
            <person name="Granchi Z."/>
            <person name="Peng M."/>
            <person name="de Vries R.P."/>
            <person name="Hilden K."/>
            <person name="Makela M.R."/>
            <person name="Grigoriev I."/>
            <person name="Riley R."/>
        </authorList>
    </citation>
    <scope>NUCLEOTIDE SEQUENCE [LARGE SCALE GENOMIC DNA]</scope>
    <source>
        <strain evidence="2 3">FBCC195</strain>
    </source>
</reference>
<dbReference type="Proteomes" id="UP000186601">
    <property type="component" value="Unassembled WGS sequence"/>
</dbReference>
<evidence type="ECO:0000313" key="2">
    <source>
        <dbReference type="EMBL" id="PSR70404.1"/>
    </source>
</evidence>
<sequence>MLDLSGLTAIATPETPSAVSYNLRRGLRATPPPRSSLPWTPPTPSTPSTFSTPSTSSTLSTPSTSSLSTMGSPALSSFSTPNTSPGGDTGGTSDSMAGATDQLRKRLMTCGTYLGDPAFVPRNMEWVSYGSTGVLCCQIEANRYHMEYKLYQKHKDDLVAPVPEPLNLVGLHRVEEALFFLNADGNWTKDNKFNEKYCDAKATCVLGPAWEALFAVDEPLIRKNLEILMEMRRSKHKPPMKGAYAKIGLKFLPKVRHVLFERIKEGDEEEIPDEAIDIRNWPVTDASRRVEINAMINSHRVISIPAFDVDGDPIHPSMYTQQLKGADVRVVFNLLHWGISTSTSSGTGSDTFVLDLVSMRAISAPRLKAALPRFKRTAQKDMFESLDKGKRRRL</sequence>
<evidence type="ECO:0000313" key="3">
    <source>
        <dbReference type="Proteomes" id="UP000186601"/>
    </source>
</evidence>
<feature type="compositionally biased region" description="Low complexity" evidence="1">
    <location>
        <begin position="46"/>
        <end position="95"/>
    </location>
</feature>
<dbReference type="OrthoDB" id="2758200at2759"/>
<dbReference type="AlphaFoldDB" id="A0A2R6NDH6"/>
<keyword evidence="3" id="KW-1185">Reference proteome</keyword>
<organism evidence="2 3">
    <name type="scientific">Hermanssonia centrifuga</name>
    <dbReference type="NCBI Taxonomy" id="98765"/>
    <lineage>
        <taxon>Eukaryota</taxon>
        <taxon>Fungi</taxon>
        <taxon>Dikarya</taxon>
        <taxon>Basidiomycota</taxon>
        <taxon>Agaricomycotina</taxon>
        <taxon>Agaricomycetes</taxon>
        <taxon>Polyporales</taxon>
        <taxon>Meruliaceae</taxon>
        <taxon>Hermanssonia</taxon>
    </lineage>
</organism>
<accession>A0A2R6NDH6</accession>
<evidence type="ECO:0000256" key="1">
    <source>
        <dbReference type="SAM" id="MobiDB-lite"/>
    </source>
</evidence>
<comment type="caution">
    <text evidence="2">The sequence shown here is derived from an EMBL/GenBank/DDBJ whole genome shotgun (WGS) entry which is preliminary data.</text>
</comment>
<feature type="compositionally biased region" description="Pro residues" evidence="1">
    <location>
        <begin position="30"/>
        <end position="45"/>
    </location>
</feature>
<feature type="region of interest" description="Disordered" evidence="1">
    <location>
        <begin position="1"/>
        <end position="97"/>
    </location>
</feature>
<dbReference type="EMBL" id="MLYV02001355">
    <property type="protein sequence ID" value="PSR70404.1"/>
    <property type="molecule type" value="Genomic_DNA"/>
</dbReference>
<gene>
    <name evidence="2" type="ORF">PHLCEN_2v13709</name>
</gene>
<protein>
    <submittedName>
        <fullName evidence="2">Uncharacterized protein</fullName>
    </submittedName>
</protein>